<evidence type="ECO:0000256" key="1">
    <source>
        <dbReference type="ARBA" id="ARBA00010764"/>
    </source>
</evidence>
<dbReference type="SUPFAM" id="SSF51230">
    <property type="entry name" value="Single hybrid motif"/>
    <property type="match status" value="1"/>
</dbReference>
<evidence type="ECO:0000256" key="3">
    <source>
        <dbReference type="ARBA" id="ARBA00030463"/>
    </source>
</evidence>
<dbReference type="PANTHER" id="PTHR13651">
    <property type="entry name" value="PROTEIN ABITRAM"/>
    <property type="match status" value="1"/>
</dbReference>
<sequence length="210" mass="23547">MRFLLAGNRATSGVSETVIGTEPRWRVSFPGAAFRGHTNHRPANAVSCEIKIRVQMRFCCSTKYQGLSMDLGFVSTMEGGREEGETLQSDALVNMDKIVEDEEIRPLLIPDVKDLPSIPPSAVESNFVRYYAAAVVMFKYIILVTDFCRCCVKGSLLEVNDRLLKQPELLNSSADREGYIAIIMPKPTDWPKIKDSLLSHEDYKKLRGLS</sequence>
<protein>
    <recommendedName>
        <fullName evidence="2">Protein Abitram</fullName>
    </recommendedName>
    <alternativeName>
        <fullName evidence="3">Actin-binding transcription modulator</fullName>
    </alternativeName>
</protein>
<dbReference type="AlphaFoldDB" id="A0A426ZSG5"/>
<comment type="similarity">
    <text evidence="1">Belongs to the ABITRAM family.</text>
</comment>
<dbReference type="Pfam" id="PF01597">
    <property type="entry name" value="GCV_H"/>
    <property type="match status" value="1"/>
</dbReference>
<dbReference type="PANTHER" id="PTHR13651:SF0">
    <property type="entry name" value="PROTEIN ABITRAM"/>
    <property type="match status" value="1"/>
</dbReference>
<name>A0A426ZSG5_ENSVE</name>
<comment type="caution">
    <text evidence="4">The sequence shown here is derived from an EMBL/GenBank/DDBJ whole genome shotgun (WGS) entry which is preliminary data.</text>
</comment>
<reference evidence="4 5" key="1">
    <citation type="journal article" date="2014" name="Agronomy (Basel)">
        <title>A Draft Genome Sequence for Ensete ventricosum, the Drought-Tolerant Tree Against Hunger.</title>
        <authorList>
            <person name="Harrison J."/>
            <person name="Moore K.A."/>
            <person name="Paszkiewicz K."/>
            <person name="Jones T."/>
            <person name="Grant M."/>
            <person name="Ambacheew D."/>
            <person name="Muzemil S."/>
            <person name="Studholme D.J."/>
        </authorList>
    </citation>
    <scope>NUCLEOTIDE SEQUENCE [LARGE SCALE GENOMIC DNA]</scope>
</reference>
<dbReference type="InterPro" id="IPR039169">
    <property type="entry name" value="Abitram"/>
</dbReference>
<gene>
    <name evidence="4" type="ORF">B296_00039704</name>
</gene>
<evidence type="ECO:0000256" key="2">
    <source>
        <dbReference type="ARBA" id="ARBA00019325"/>
    </source>
</evidence>
<accession>A0A426ZSG5</accession>
<dbReference type="InterPro" id="IPR011053">
    <property type="entry name" value="Single_hybrid_motif"/>
</dbReference>
<organism evidence="4 5">
    <name type="scientific">Ensete ventricosum</name>
    <name type="common">Abyssinian banana</name>
    <name type="synonym">Musa ensete</name>
    <dbReference type="NCBI Taxonomy" id="4639"/>
    <lineage>
        <taxon>Eukaryota</taxon>
        <taxon>Viridiplantae</taxon>
        <taxon>Streptophyta</taxon>
        <taxon>Embryophyta</taxon>
        <taxon>Tracheophyta</taxon>
        <taxon>Spermatophyta</taxon>
        <taxon>Magnoliopsida</taxon>
        <taxon>Liliopsida</taxon>
        <taxon>Zingiberales</taxon>
        <taxon>Musaceae</taxon>
        <taxon>Ensete</taxon>
    </lineage>
</organism>
<dbReference type="Gene3D" id="2.40.50.100">
    <property type="match status" value="1"/>
</dbReference>
<evidence type="ECO:0000313" key="5">
    <source>
        <dbReference type="Proteomes" id="UP000287651"/>
    </source>
</evidence>
<dbReference type="Proteomes" id="UP000287651">
    <property type="component" value="Unassembled WGS sequence"/>
</dbReference>
<evidence type="ECO:0000313" key="4">
    <source>
        <dbReference type="EMBL" id="RRT66976.1"/>
    </source>
</evidence>
<dbReference type="InterPro" id="IPR033753">
    <property type="entry name" value="GCV_H/Fam206"/>
</dbReference>
<proteinExistence type="inferred from homology"/>
<dbReference type="GO" id="GO:0005634">
    <property type="term" value="C:nucleus"/>
    <property type="evidence" value="ECO:0007669"/>
    <property type="project" value="TreeGrafter"/>
</dbReference>
<dbReference type="EMBL" id="AMZH03005218">
    <property type="protein sequence ID" value="RRT66976.1"/>
    <property type="molecule type" value="Genomic_DNA"/>
</dbReference>